<accession>A0AAW6E4Q3</accession>
<dbReference type="RefSeq" id="WP_195551570.1">
    <property type="nucleotide sequence ID" value="NZ_DAWBEB010000094.1"/>
</dbReference>
<keyword evidence="3" id="KW-0378">Hydrolase</keyword>
<evidence type="ECO:0000313" key="7">
    <source>
        <dbReference type="EMBL" id="MDB8742009.1"/>
    </source>
</evidence>
<dbReference type="AlphaFoldDB" id="A0AAW6E4Q3"/>
<dbReference type="EC" id="3.6.1.23" evidence="2"/>
<dbReference type="InterPro" id="IPR029054">
    <property type="entry name" value="dUTPase-like"/>
</dbReference>
<dbReference type="InterPro" id="IPR008181">
    <property type="entry name" value="dUTPase"/>
</dbReference>
<gene>
    <name evidence="7" type="ORF">PNV70_07995</name>
</gene>
<dbReference type="InterPro" id="IPR033704">
    <property type="entry name" value="dUTPase_trimeric"/>
</dbReference>
<dbReference type="InterPro" id="IPR036157">
    <property type="entry name" value="dUTPase-like_sf"/>
</dbReference>
<comment type="catalytic activity">
    <reaction evidence="5">
        <text>dUTP + H2O = dUMP + diphosphate + H(+)</text>
        <dbReference type="Rhea" id="RHEA:10248"/>
        <dbReference type="ChEBI" id="CHEBI:15377"/>
        <dbReference type="ChEBI" id="CHEBI:15378"/>
        <dbReference type="ChEBI" id="CHEBI:33019"/>
        <dbReference type="ChEBI" id="CHEBI:61555"/>
        <dbReference type="ChEBI" id="CHEBI:246422"/>
        <dbReference type="EC" id="3.6.1.23"/>
    </reaction>
</comment>
<reference evidence="7" key="1">
    <citation type="submission" date="2023-01" db="EMBL/GenBank/DDBJ databases">
        <title>Human gut microbiome strain richness.</title>
        <authorList>
            <person name="Chen-Liaw A."/>
        </authorList>
    </citation>
    <scope>NUCLEOTIDE SEQUENCE</scope>
    <source>
        <strain evidence="7">D59st1_B8_D59t2_181005</strain>
    </source>
</reference>
<dbReference type="GO" id="GO:0000287">
    <property type="term" value="F:magnesium ion binding"/>
    <property type="evidence" value="ECO:0007669"/>
    <property type="project" value="InterPro"/>
</dbReference>
<organism evidence="7 8">
    <name type="scientific">Ruminococcus bicirculans</name>
    <name type="common">ex Wegman et al. 2014</name>
    <dbReference type="NCBI Taxonomy" id="1160721"/>
    <lineage>
        <taxon>Bacteria</taxon>
        <taxon>Bacillati</taxon>
        <taxon>Bacillota</taxon>
        <taxon>Clostridia</taxon>
        <taxon>Eubacteriales</taxon>
        <taxon>Oscillospiraceae</taxon>
        <taxon>Ruminococcus</taxon>
    </lineage>
</organism>
<evidence type="ECO:0000256" key="3">
    <source>
        <dbReference type="ARBA" id="ARBA00022801"/>
    </source>
</evidence>
<dbReference type="GO" id="GO:0046081">
    <property type="term" value="P:dUTP catabolic process"/>
    <property type="evidence" value="ECO:0007669"/>
    <property type="project" value="InterPro"/>
</dbReference>
<evidence type="ECO:0000256" key="4">
    <source>
        <dbReference type="ARBA" id="ARBA00023080"/>
    </source>
</evidence>
<evidence type="ECO:0000256" key="2">
    <source>
        <dbReference type="ARBA" id="ARBA00012379"/>
    </source>
</evidence>
<evidence type="ECO:0000259" key="6">
    <source>
        <dbReference type="Pfam" id="PF00692"/>
    </source>
</evidence>
<dbReference type="SUPFAM" id="SSF51283">
    <property type="entry name" value="dUTPase-like"/>
    <property type="match status" value="1"/>
</dbReference>
<comment type="similarity">
    <text evidence="1">Belongs to the dUTPase family.</text>
</comment>
<dbReference type="Pfam" id="PF00692">
    <property type="entry name" value="dUTPase"/>
    <property type="match status" value="1"/>
</dbReference>
<evidence type="ECO:0000313" key="8">
    <source>
        <dbReference type="Proteomes" id="UP001211421"/>
    </source>
</evidence>
<dbReference type="CDD" id="cd07557">
    <property type="entry name" value="trimeric_dUTPase"/>
    <property type="match status" value="1"/>
</dbReference>
<dbReference type="Gene3D" id="2.70.40.10">
    <property type="match status" value="1"/>
</dbReference>
<name>A0AAW6E4Q3_9FIRM</name>
<protein>
    <recommendedName>
        <fullName evidence="2">dUTP diphosphatase</fullName>
        <ecNumber evidence="2">3.6.1.23</ecNumber>
    </recommendedName>
</protein>
<feature type="domain" description="dUTPase-like" evidence="6">
    <location>
        <begin position="31"/>
        <end position="159"/>
    </location>
</feature>
<sequence length="160" mass="17654">MIYVAEFEKVTKERFEYDMVKSGYTDFSYDNIIIPTRATSGSAGYDIHTPVAINVKAGETVLVPLGIRCKIDEDWFLAIVPKSGLGFKYGMRLSNTFGVVDSDYSHSENEGHIMAKFSVDKDLELKAGDKLCQGIFIKYGITVDDKADGIRNGGFGSTGR</sequence>
<evidence type="ECO:0000256" key="1">
    <source>
        <dbReference type="ARBA" id="ARBA00006581"/>
    </source>
</evidence>
<evidence type="ECO:0000256" key="5">
    <source>
        <dbReference type="ARBA" id="ARBA00047686"/>
    </source>
</evidence>
<dbReference type="GO" id="GO:0006226">
    <property type="term" value="P:dUMP biosynthetic process"/>
    <property type="evidence" value="ECO:0007669"/>
    <property type="project" value="InterPro"/>
</dbReference>
<dbReference type="PANTHER" id="PTHR11241">
    <property type="entry name" value="DEOXYURIDINE 5'-TRIPHOSPHATE NUCLEOTIDOHYDROLASE"/>
    <property type="match status" value="1"/>
</dbReference>
<proteinExistence type="inferred from homology"/>
<comment type="caution">
    <text evidence="7">The sequence shown here is derived from an EMBL/GenBank/DDBJ whole genome shotgun (WGS) entry which is preliminary data.</text>
</comment>
<dbReference type="PANTHER" id="PTHR11241:SF0">
    <property type="entry name" value="DEOXYURIDINE 5'-TRIPHOSPHATE NUCLEOTIDOHYDROLASE"/>
    <property type="match status" value="1"/>
</dbReference>
<dbReference type="Proteomes" id="UP001211421">
    <property type="component" value="Unassembled WGS sequence"/>
</dbReference>
<dbReference type="GO" id="GO:0004170">
    <property type="term" value="F:dUTP diphosphatase activity"/>
    <property type="evidence" value="ECO:0007669"/>
    <property type="project" value="UniProtKB-EC"/>
</dbReference>
<dbReference type="EMBL" id="JAQMLS010000005">
    <property type="protein sequence ID" value="MDB8742009.1"/>
    <property type="molecule type" value="Genomic_DNA"/>
</dbReference>
<keyword evidence="4" id="KW-0546">Nucleotide metabolism</keyword>